<evidence type="ECO:0008006" key="9">
    <source>
        <dbReference type="Google" id="ProtNLM"/>
    </source>
</evidence>
<evidence type="ECO:0000313" key="8">
    <source>
        <dbReference type="Proteomes" id="UP000189739"/>
    </source>
</evidence>
<dbReference type="Pfam" id="PF08281">
    <property type="entry name" value="Sigma70_r4_2"/>
    <property type="match status" value="1"/>
</dbReference>
<feature type="domain" description="RNA polymerase sigma-70 region 2" evidence="5">
    <location>
        <begin position="25"/>
        <end position="91"/>
    </location>
</feature>
<dbReference type="Pfam" id="PF04542">
    <property type="entry name" value="Sigma70_r2"/>
    <property type="match status" value="1"/>
</dbReference>
<evidence type="ECO:0000259" key="5">
    <source>
        <dbReference type="Pfam" id="PF04542"/>
    </source>
</evidence>
<evidence type="ECO:0000256" key="4">
    <source>
        <dbReference type="ARBA" id="ARBA00023163"/>
    </source>
</evidence>
<dbReference type="STRING" id="1792845.BC343_05070"/>
<evidence type="ECO:0000259" key="6">
    <source>
        <dbReference type="Pfam" id="PF08281"/>
    </source>
</evidence>
<comment type="similarity">
    <text evidence="1">Belongs to the sigma-70 factor family. ECF subfamily.</text>
</comment>
<dbReference type="InterPro" id="IPR039425">
    <property type="entry name" value="RNA_pol_sigma-70-like"/>
</dbReference>
<dbReference type="GO" id="GO:0016987">
    <property type="term" value="F:sigma factor activity"/>
    <property type="evidence" value="ECO:0007669"/>
    <property type="project" value="UniProtKB-KW"/>
</dbReference>
<dbReference type="InterPro" id="IPR013324">
    <property type="entry name" value="RNA_pol_sigma_r3/r4-like"/>
</dbReference>
<dbReference type="InterPro" id="IPR013325">
    <property type="entry name" value="RNA_pol_sigma_r2"/>
</dbReference>
<dbReference type="AlphaFoldDB" id="A0A1S9PFZ6"/>
<protein>
    <recommendedName>
        <fullName evidence="9">RNA polymerase subunit sigma-70</fullName>
    </recommendedName>
</protein>
<comment type="caution">
    <text evidence="7">The sequence shown here is derived from an EMBL/GenBank/DDBJ whole genome shotgun (WGS) entry which is preliminary data.</text>
</comment>
<keyword evidence="3" id="KW-0731">Sigma factor</keyword>
<dbReference type="Proteomes" id="UP000189739">
    <property type="component" value="Unassembled WGS sequence"/>
</dbReference>
<evidence type="ECO:0000256" key="2">
    <source>
        <dbReference type="ARBA" id="ARBA00023015"/>
    </source>
</evidence>
<feature type="domain" description="RNA polymerase sigma factor 70 region 4 type 2" evidence="6">
    <location>
        <begin position="118"/>
        <end position="169"/>
    </location>
</feature>
<dbReference type="NCBIfam" id="TIGR02937">
    <property type="entry name" value="sigma70-ECF"/>
    <property type="match status" value="1"/>
</dbReference>
<dbReference type="PANTHER" id="PTHR43133">
    <property type="entry name" value="RNA POLYMERASE ECF-TYPE SIGMA FACTO"/>
    <property type="match status" value="1"/>
</dbReference>
<sequence>MTTTITIENLLAGCKSQNRKAQEQLYNRFAGKMLAICRRYANTTAEAEDIMQEGFVKIFTKITQYTGEGSFEGWLQRVMVNTAISAYRKNKAGMQTTEMQDNHADIVATHTSSHDTDDLLYTLNRLPAHYRVPFNLFAIEGYSHQEISEMTGISILQSRVNVCRARTMLKKALASIAPARCNEFCLSA</sequence>
<dbReference type="InterPro" id="IPR014284">
    <property type="entry name" value="RNA_pol_sigma-70_dom"/>
</dbReference>
<name>A0A1S9PFZ6_9SPHI</name>
<organism evidence="7 8">
    <name type="scientific">Mucilaginibacter pedocola</name>
    <dbReference type="NCBI Taxonomy" id="1792845"/>
    <lineage>
        <taxon>Bacteria</taxon>
        <taxon>Pseudomonadati</taxon>
        <taxon>Bacteroidota</taxon>
        <taxon>Sphingobacteriia</taxon>
        <taxon>Sphingobacteriales</taxon>
        <taxon>Sphingobacteriaceae</taxon>
        <taxon>Mucilaginibacter</taxon>
    </lineage>
</organism>
<dbReference type="PANTHER" id="PTHR43133:SF46">
    <property type="entry name" value="RNA POLYMERASE SIGMA-70 FACTOR ECF SUBFAMILY"/>
    <property type="match status" value="1"/>
</dbReference>
<dbReference type="SUPFAM" id="SSF88659">
    <property type="entry name" value="Sigma3 and sigma4 domains of RNA polymerase sigma factors"/>
    <property type="match status" value="1"/>
</dbReference>
<gene>
    <name evidence="7" type="ORF">BC343_05070</name>
</gene>
<keyword evidence="8" id="KW-1185">Reference proteome</keyword>
<dbReference type="InterPro" id="IPR007627">
    <property type="entry name" value="RNA_pol_sigma70_r2"/>
</dbReference>
<evidence type="ECO:0000313" key="7">
    <source>
        <dbReference type="EMBL" id="OOQ59870.1"/>
    </source>
</evidence>
<dbReference type="Gene3D" id="1.10.10.10">
    <property type="entry name" value="Winged helix-like DNA-binding domain superfamily/Winged helix DNA-binding domain"/>
    <property type="match status" value="1"/>
</dbReference>
<dbReference type="InterPro" id="IPR013249">
    <property type="entry name" value="RNA_pol_sigma70_r4_t2"/>
</dbReference>
<dbReference type="InterPro" id="IPR036388">
    <property type="entry name" value="WH-like_DNA-bd_sf"/>
</dbReference>
<dbReference type="GO" id="GO:0003677">
    <property type="term" value="F:DNA binding"/>
    <property type="evidence" value="ECO:0007669"/>
    <property type="project" value="InterPro"/>
</dbReference>
<evidence type="ECO:0000256" key="3">
    <source>
        <dbReference type="ARBA" id="ARBA00023082"/>
    </source>
</evidence>
<dbReference type="Gene3D" id="1.10.1740.10">
    <property type="match status" value="1"/>
</dbReference>
<keyword evidence="2" id="KW-0805">Transcription regulation</keyword>
<dbReference type="SUPFAM" id="SSF88946">
    <property type="entry name" value="Sigma2 domain of RNA polymerase sigma factors"/>
    <property type="match status" value="1"/>
</dbReference>
<reference evidence="7 8" key="1">
    <citation type="submission" date="2016-07" db="EMBL/GenBank/DDBJ databases">
        <title>Genomic analysis of zinc-resistant bacterium Mucilaginibacter pedocola TBZ30.</title>
        <authorList>
            <person name="Huang J."/>
            <person name="Tang J."/>
        </authorList>
    </citation>
    <scope>NUCLEOTIDE SEQUENCE [LARGE SCALE GENOMIC DNA]</scope>
    <source>
        <strain evidence="7 8">TBZ30</strain>
    </source>
</reference>
<evidence type="ECO:0000256" key="1">
    <source>
        <dbReference type="ARBA" id="ARBA00010641"/>
    </source>
</evidence>
<dbReference type="GO" id="GO:0006352">
    <property type="term" value="P:DNA-templated transcription initiation"/>
    <property type="evidence" value="ECO:0007669"/>
    <property type="project" value="InterPro"/>
</dbReference>
<keyword evidence="4" id="KW-0804">Transcription</keyword>
<proteinExistence type="inferred from homology"/>
<accession>A0A1S9PFZ6</accession>
<dbReference type="EMBL" id="MBTF01000012">
    <property type="protein sequence ID" value="OOQ59870.1"/>
    <property type="molecule type" value="Genomic_DNA"/>
</dbReference>